<evidence type="ECO:0000313" key="12">
    <source>
        <dbReference type="EMBL" id="OUI79143.1"/>
    </source>
</evidence>
<keyword evidence="13" id="KW-1185">Reference proteome</keyword>
<dbReference type="InterPro" id="IPR051050">
    <property type="entry name" value="Lipid_II_flippase_MurJ/MviN"/>
</dbReference>
<evidence type="ECO:0000256" key="1">
    <source>
        <dbReference type="ARBA" id="ARBA00004651"/>
    </source>
</evidence>
<dbReference type="InterPro" id="IPR004268">
    <property type="entry name" value="MurJ"/>
</dbReference>
<organism evidence="12 13">
    <name type="scientific">Commensalibacter intestini</name>
    <dbReference type="NCBI Taxonomy" id="479936"/>
    <lineage>
        <taxon>Bacteria</taxon>
        <taxon>Pseudomonadati</taxon>
        <taxon>Pseudomonadota</taxon>
        <taxon>Alphaproteobacteria</taxon>
        <taxon>Acetobacterales</taxon>
        <taxon>Acetobacteraceae</taxon>
    </lineage>
</organism>
<dbReference type="PIRSF" id="PIRSF002869">
    <property type="entry name" value="MviN"/>
    <property type="match status" value="1"/>
</dbReference>
<keyword evidence="5 10" id="KW-0573">Peptidoglycan synthesis</keyword>
<dbReference type="Proteomes" id="UP000194946">
    <property type="component" value="Unassembled WGS sequence"/>
</dbReference>
<comment type="caution">
    <text evidence="12">The sequence shown here is derived from an EMBL/GenBank/DDBJ whole genome shotgun (WGS) entry which is preliminary data.</text>
</comment>
<keyword evidence="10 11" id="KW-0961">Cell wall biogenesis/degradation</keyword>
<dbReference type="Pfam" id="PF03023">
    <property type="entry name" value="MurJ"/>
    <property type="match status" value="1"/>
</dbReference>
<feature type="transmembrane region" description="Helical" evidence="10">
    <location>
        <begin position="410"/>
        <end position="427"/>
    </location>
</feature>
<evidence type="ECO:0000256" key="9">
    <source>
        <dbReference type="ARBA" id="ARBA00061532"/>
    </source>
</evidence>
<protein>
    <recommendedName>
        <fullName evidence="10">Probable lipid II flippase MurJ</fullName>
    </recommendedName>
</protein>
<sequence length="517" mass="56378">MFKNILTVGSWTMLSRLLGLVRDQLLAAFLGAGSLQDAYQVAFRLPNMFRRLFGEGAFNAAFVPLFTTTLTKKSSQEAQRFANEAFSVLITILVIITLLAEIFMPQIVMVIAPGFTVDKARYQEAIILSRITFPYMVMICAAALVAGVLNSLHRFGIAAAAYVSFNVVGIAALLWLTPFMPNAAWAAAWGVTISGVIQLGILLFAAWRAGIRIKFCIPKLTENIRLLFKKMAPGIVGSGITQINLTVDTIIATLLPTGSVSVMYFADRINQLPLGVLGAAAGTTLLPILTKALHKDDPNAAFEAQNKAIDYSLLLTLPAAFGLFSIAIPIISTLFGHGEFTIKDVYASAQSLQMYTIGLPAFVLIKVLSPGFFARGDTSTPVKIGMFTILLNFVLNLLFMKPLAHMGPPLASSLAAITNVILLAVILRKRNALALPAPLIKRIVLMTGASMIMCLTLIGVMHLFFLEISEKNIFYRLYCLILLTSLGGLLYGILLHVFRVIDLGQFFIRLKKKILKK</sequence>
<reference evidence="13" key="1">
    <citation type="submission" date="2014-06" db="EMBL/GenBank/DDBJ databases">
        <authorList>
            <person name="Winans N.J."/>
            <person name="Newell P.D."/>
            <person name="Douglas A.E."/>
        </authorList>
    </citation>
    <scope>NUCLEOTIDE SEQUENCE [LARGE SCALE GENOMIC DNA]</scope>
    <source>
        <strain evidence="13">DmL_052</strain>
    </source>
</reference>
<dbReference type="GO" id="GO:0034204">
    <property type="term" value="P:lipid translocation"/>
    <property type="evidence" value="ECO:0007669"/>
    <property type="project" value="TreeGrafter"/>
</dbReference>
<comment type="similarity">
    <text evidence="9 10 11">Belongs to the MurJ/MviN family.</text>
</comment>
<proteinExistence type="inferred from homology"/>
<feature type="transmembrane region" description="Helical" evidence="10">
    <location>
        <begin position="352"/>
        <end position="372"/>
    </location>
</feature>
<keyword evidence="10" id="KW-0997">Cell inner membrane</keyword>
<evidence type="ECO:0000256" key="5">
    <source>
        <dbReference type="ARBA" id="ARBA00022984"/>
    </source>
</evidence>
<evidence type="ECO:0000256" key="6">
    <source>
        <dbReference type="ARBA" id="ARBA00022989"/>
    </source>
</evidence>
<keyword evidence="4 10" id="KW-0133">Cell shape</keyword>
<accession>A0A251ZWW7</accession>
<dbReference type="AlphaFoldDB" id="A0A251ZWW7"/>
<feature type="transmembrane region" description="Helical" evidence="10">
    <location>
        <begin position="272"/>
        <end position="290"/>
    </location>
</feature>
<feature type="transmembrane region" description="Helical" evidence="10">
    <location>
        <begin position="311"/>
        <end position="332"/>
    </location>
</feature>
<comment type="function">
    <text evidence="8 10 11">Involved in peptidoglycan biosynthesis. Transports lipid-linked peptidoglycan precursors from the inner to the outer leaflet of the cytoplasmic membrane.</text>
</comment>
<name>A0A251ZWW7_9PROT</name>
<keyword evidence="2 10" id="KW-1003">Cell membrane</keyword>
<feature type="transmembrane region" description="Helical" evidence="10">
    <location>
        <begin position="439"/>
        <end position="461"/>
    </location>
</feature>
<evidence type="ECO:0000256" key="3">
    <source>
        <dbReference type="ARBA" id="ARBA00022692"/>
    </source>
</evidence>
<dbReference type="HAMAP" id="MF_02078">
    <property type="entry name" value="MurJ_MviN"/>
    <property type="match status" value="1"/>
</dbReference>
<evidence type="ECO:0000256" key="10">
    <source>
        <dbReference type="HAMAP-Rule" id="MF_02078"/>
    </source>
</evidence>
<dbReference type="GO" id="GO:0015648">
    <property type="term" value="F:lipid-linked peptidoglycan transporter activity"/>
    <property type="evidence" value="ECO:0007669"/>
    <property type="project" value="UniProtKB-UniRule"/>
</dbReference>
<evidence type="ECO:0000256" key="2">
    <source>
        <dbReference type="ARBA" id="ARBA00022475"/>
    </source>
</evidence>
<feature type="transmembrane region" description="Helical" evidence="10">
    <location>
        <begin position="473"/>
        <end position="501"/>
    </location>
</feature>
<dbReference type="GO" id="GO:0071555">
    <property type="term" value="P:cell wall organization"/>
    <property type="evidence" value="ECO:0007669"/>
    <property type="project" value="UniProtKB-UniRule"/>
</dbReference>
<dbReference type="PRINTS" id="PR01806">
    <property type="entry name" value="VIRFACTRMVIN"/>
</dbReference>
<dbReference type="PANTHER" id="PTHR47019:SF1">
    <property type="entry name" value="LIPID II FLIPPASE MURJ"/>
    <property type="match status" value="1"/>
</dbReference>
<dbReference type="PANTHER" id="PTHR47019">
    <property type="entry name" value="LIPID II FLIPPASE MURJ"/>
    <property type="match status" value="1"/>
</dbReference>
<feature type="transmembrane region" description="Helical" evidence="10">
    <location>
        <begin position="159"/>
        <end position="177"/>
    </location>
</feature>
<comment type="subcellular location">
    <subcellularLocation>
        <location evidence="10">Cell inner membrane</location>
        <topology evidence="10">Multi-pass membrane protein</topology>
    </subcellularLocation>
    <subcellularLocation>
        <location evidence="1">Cell membrane</location>
        <topology evidence="1">Multi-pass membrane protein</topology>
    </subcellularLocation>
</comment>
<dbReference type="GO" id="GO:0009252">
    <property type="term" value="P:peptidoglycan biosynthetic process"/>
    <property type="evidence" value="ECO:0007669"/>
    <property type="project" value="UniProtKB-UniRule"/>
</dbReference>
<evidence type="ECO:0000256" key="7">
    <source>
        <dbReference type="ARBA" id="ARBA00023136"/>
    </source>
</evidence>
<keyword evidence="10 11" id="KW-0813">Transport</keyword>
<evidence type="ECO:0000256" key="11">
    <source>
        <dbReference type="PIRNR" id="PIRNR002869"/>
    </source>
</evidence>
<dbReference type="NCBIfam" id="TIGR01695">
    <property type="entry name" value="murJ_mviN"/>
    <property type="match status" value="1"/>
</dbReference>
<feature type="transmembrane region" description="Helical" evidence="10">
    <location>
        <begin position="384"/>
        <end position="404"/>
    </location>
</feature>
<dbReference type="UniPathway" id="UPA00219"/>
<comment type="pathway">
    <text evidence="10">Cell wall biogenesis; peptidoglycan biosynthesis.</text>
</comment>
<dbReference type="GO" id="GO:0005886">
    <property type="term" value="C:plasma membrane"/>
    <property type="evidence" value="ECO:0007669"/>
    <property type="project" value="UniProtKB-SubCell"/>
</dbReference>
<feature type="transmembrane region" description="Helical" evidence="10">
    <location>
        <begin position="183"/>
        <end position="207"/>
    </location>
</feature>
<dbReference type="GO" id="GO:0008360">
    <property type="term" value="P:regulation of cell shape"/>
    <property type="evidence" value="ECO:0007669"/>
    <property type="project" value="UniProtKB-UniRule"/>
</dbReference>
<feature type="transmembrane region" description="Helical" evidence="10">
    <location>
        <begin position="245"/>
        <end position="266"/>
    </location>
</feature>
<evidence type="ECO:0000256" key="8">
    <source>
        <dbReference type="ARBA" id="ARBA00060041"/>
    </source>
</evidence>
<evidence type="ECO:0000256" key="4">
    <source>
        <dbReference type="ARBA" id="ARBA00022960"/>
    </source>
</evidence>
<feature type="transmembrane region" description="Helical" evidence="10">
    <location>
        <begin position="132"/>
        <end position="152"/>
    </location>
</feature>
<keyword evidence="3 10" id="KW-0812">Transmembrane</keyword>
<dbReference type="CDD" id="cd13123">
    <property type="entry name" value="MATE_MurJ_like"/>
    <property type="match status" value="1"/>
</dbReference>
<evidence type="ECO:0000313" key="13">
    <source>
        <dbReference type="Proteomes" id="UP000194946"/>
    </source>
</evidence>
<keyword evidence="7 10" id="KW-0472">Membrane</keyword>
<dbReference type="RefSeq" id="WP_040364020.1">
    <property type="nucleotide sequence ID" value="NZ_JOPB01000002.1"/>
</dbReference>
<dbReference type="EMBL" id="JOPB01000002">
    <property type="protein sequence ID" value="OUI79143.1"/>
    <property type="molecule type" value="Genomic_DNA"/>
</dbReference>
<keyword evidence="6 10" id="KW-1133">Transmembrane helix</keyword>
<feature type="transmembrane region" description="Helical" evidence="10">
    <location>
        <begin position="88"/>
        <end position="112"/>
    </location>
</feature>
<gene>
    <name evidence="10" type="primary">murJ</name>
    <name evidence="12" type="ORF">HK18_04385</name>
</gene>